<dbReference type="Proteomes" id="UP001157006">
    <property type="component" value="Chromosome 5"/>
</dbReference>
<proteinExistence type="predicted"/>
<keyword evidence="1" id="KW-0812">Transmembrane</keyword>
<reference evidence="2 3" key="1">
    <citation type="submission" date="2023-01" db="EMBL/GenBank/DDBJ databases">
        <authorList>
            <person name="Kreplak J."/>
        </authorList>
    </citation>
    <scope>NUCLEOTIDE SEQUENCE [LARGE SCALE GENOMIC DNA]</scope>
</reference>
<dbReference type="EMBL" id="OX451740">
    <property type="protein sequence ID" value="CAI8614607.1"/>
    <property type="molecule type" value="Genomic_DNA"/>
</dbReference>
<name>A0AAV1AZL2_VICFA</name>
<evidence type="ECO:0000313" key="3">
    <source>
        <dbReference type="Proteomes" id="UP001157006"/>
    </source>
</evidence>
<sequence length="130" mass="15566">MGENNVGLIVIVGFYQWIIRLKKSKKRFKKNMIKKKRPPYMFTGHDLWEAVRDFPKVTDSGWATKFPGYGKQHNWIKRSIFWDLPYWKENLLRNNLDVMHIENNVFDNVFNTVMNDPAKTKDNEKAILDF</sequence>
<accession>A0AAV1AZL2</accession>
<feature type="transmembrane region" description="Helical" evidence="1">
    <location>
        <begin position="6"/>
        <end position="22"/>
    </location>
</feature>
<dbReference type="PANTHER" id="PTHR10775:SF185">
    <property type="entry name" value="OS08G0208400 PROTEIN"/>
    <property type="match status" value="1"/>
</dbReference>
<dbReference type="PANTHER" id="PTHR10775">
    <property type="entry name" value="OS08G0208400 PROTEIN"/>
    <property type="match status" value="1"/>
</dbReference>
<keyword evidence="1" id="KW-0472">Membrane</keyword>
<keyword evidence="3" id="KW-1185">Reference proteome</keyword>
<organism evidence="2 3">
    <name type="scientific">Vicia faba</name>
    <name type="common">Broad bean</name>
    <name type="synonym">Faba vulgaris</name>
    <dbReference type="NCBI Taxonomy" id="3906"/>
    <lineage>
        <taxon>Eukaryota</taxon>
        <taxon>Viridiplantae</taxon>
        <taxon>Streptophyta</taxon>
        <taxon>Embryophyta</taxon>
        <taxon>Tracheophyta</taxon>
        <taxon>Spermatophyta</taxon>
        <taxon>Magnoliopsida</taxon>
        <taxon>eudicotyledons</taxon>
        <taxon>Gunneridae</taxon>
        <taxon>Pentapetalae</taxon>
        <taxon>rosids</taxon>
        <taxon>fabids</taxon>
        <taxon>Fabales</taxon>
        <taxon>Fabaceae</taxon>
        <taxon>Papilionoideae</taxon>
        <taxon>50 kb inversion clade</taxon>
        <taxon>NPAAA clade</taxon>
        <taxon>Hologalegina</taxon>
        <taxon>IRL clade</taxon>
        <taxon>Fabeae</taxon>
        <taxon>Vicia</taxon>
    </lineage>
</organism>
<evidence type="ECO:0000256" key="1">
    <source>
        <dbReference type="SAM" id="Phobius"/>
    </source>
</evidence>
<keyword evidence="1" id="KW-1133">Transmembrane helix</keyword>
<dbReference type="AlphaFoldDB" id="A0AAV1AZL2"/>
<gene>
    <name evidence="2" type="ORF">VFH_V137880</name>
</gene>
<evidence type="ECO:0000313" key="2">
    <source>
        <dbReference type="EMBL" id="CAI8614607.1"/>
    </source>
</evidence>
<protein>
    <submittedName>
        <fullName evidence="2">Uncharacterized protein</fullName>
    </submittedName>
</protein>